<proteinExistence type="predicted"/>
<keyword evidence="4" id="KW-1185">Reference proteome</keyword>
<gene>
    <name evidence="3" type="ORF">L210DRAFT_3561326</name>
    <name evidence="2" type="ORF">L210DRAFT_3593459</name>
</gene>
<feature type="transmembrane region" description="Helical" evidence="1">
    <location>
        <begin position="47"/>
        <end position="65"/>
    </location>
</feature>
<organism evidence="3 4">
    <name type="scientific">Boletus edulis BED1</name>
    <dbReference type="NCBI Taxonomy" id="1328754"/>
    <lineage>
        <taxon>Eukaryota</taxon>
        <taxon>Fungi</taxon>
        <taxon>Dikarya</taxon>
        <taxon>Basidiomycota</taxon>
        <taxon>Agaricomycotina</taxon>
        <taxon>Agaricomycetes</taxon>
        <taxon>Agaricomycetidae</taxon>
        <taxon>Boletales</taxon>
        <taxon>Boletineae</taxon>
        <taxon>Boletaceae</taxon>
        <taxon>Boletoideae</taxon>
        <taxon>Boletus</taxon>
    </lineage>
</organism>
<dbReference type="Proteomes" id="UP001194468">
    <property type="component" value="Unassembled WGS sequence"/>
</dbReference>
<name>A0AAD4BHV6_BOLED</name>
<dbReference type="AlphaFoldDB" id="A0AAD4BHV6"/>
<comment type="caution">
    <text evidence="3">The sequence shown here is derived from an EMBL/GenBank/DDBJ whole genome shotgun (WGS) entry which is preliminary data.</text>
</comment>
<evidence type="ECO:0000313" key="4">
    <source>
        <dbReference type="Proteomes" id="UP001194468"/>
    </source>
</evidence>
<keyword evidence="1" id="KW-1133">Transmembrane helix</keyword>
<reference evidence="3" key="2">
    <citation type="journal article" date="2020" name="Nat. Commun.">
        <title>Large-scale genome sequencing of mycorrhizal fungi provides insights into the early evolution of symbiotic traits.</title>
        <authorList>
            <person name="Miyauchi S."/>
            <person name="Kiss E."/>
            <person name="Kuo A."/>
            <person name="Drula E."/>
            <person name="Kohler A."/>
            <person name="Sanchez-Garcia M."/>
            <person name="Morin E."/>
            <person name="Andreopoulos B."/>
            <person name="Barry K.W."/>
            <person name="Bonito G."/>
            <person name="Buee M."/>
            <person name="Carver A."/>
            <person name="Chen C."/>
            <person name="Cichocki N."/>
            <person name="Clum A."/>
            <person name="Culley D."/>
            <person name="Crous P.W."/>
            <person name="Fauchery L."/>
            <person name="Girlanda M."/>
            <person name="Hayes R.D."/>
            <person name="Keri Z."/>
            <person name="LaButti K."/>
            <person name="Lipzen A."/>
            <person name="Lombard V."/>
            <person name="Magnuson J."/>
            <person name="Maillard F."/>
            <person name="Murat C."/>
            <person name="Nolan M."/>
            <person name="Ohm R.A."/>
            <person name="Pangilinan J."/>
            <person name="Pereira M.F."/>
            <person name="Perotto S."/>
            <person name="Peter M."/>
            <person name="Pfister S."/>
            <person name="Riley R."/>
            <person name="Sitrit Y."/>
            <person name="Stielow J.B."/>
            <person name="Szollosi G."/>
            <person name="Zifcakova L."/>
            <person name="Stursova M."/>
            <person name="Spatafora J.W."/>
            <person name="Tedersoo L."/>
            <person name="Vaario L.M."/>
            <person name="Yamada A."/>
            <person name="Yan M."/>
            <person name="Wang P."/>
            <person name="Xu J."/>
            <person name="Bruns T."/>
            <person name="Baldrian P."/>
            <person name="Vilgalys R."/>
            <person name="Dunand C."/>
            <person name="Henrissat B."/>
            <person name="Grigoriev I.V."/>
            <person name="Hibbett D."/>
            <person name="Nagy L.G."/>
            <person name="Martin F.M."/>
        </authorList>
    </citation>
    <scope>NUCLEOTIDE SEQUENCE</scope>
    <source>
        <strain evidence="3">BED1</strain>
    </source>
</reference>
<evidence type="ECO:0000256" key="1">
    <source>
        <dbReference type="SAM" id="Phobius"/>
    </source>
</evidence>
<accession>A0AAD4BHV6</accession>
<evidence type="ECO:0000313" key="3">
    <source>
        <dbReference type="EMBL" id="KAF8431001.1"/>
    </source>
</evidence>
<dbReference type="EMBL" id="WHUW01000567">
    <property type="protein sequence ID" value="KAF8414374.1"/>
    <property type="molecule type" value="Genomic_DNA"/>
</dbReference>
<protein>
    <submittedName>
        <fullName evidence="3">Uncharacterized protein</fullName>
    </submittedName>
</protein>
<keyword evidence="1" id="KW-0472">Membrane</keyword>
<keyword evidence="1" id="KW-0812">Transmembrane</keyword>
<dbReference type="EMBL" id="WHUW01000054">
    <property type="protein sequence ID" value="KAF8431001.1"/>
    <property type="molecule type" value="Genomic_DNA"/>
</dbReference>
<evidence type="ECO:0000313" key="2">
    <source>
        <dbReference type="EMBL" id="KAF8414374.1"/>
    </source>
</evidence>
<sequence>MSMEIGPPCLSFYLSVHSIQCGILLPNDQAHLLSIDHKAKRNSIREIALTNASVLTIVCCASLWVTD</sequence>
<reference evidence="3" key="1">
    <citation type="submission" date="2019-10" db="EMBL/GenBank/DDBJ databases">
        <authorList>
            <consortium name="DOE Joint Genome Institute"/>
            <person name="Kuo A."/>
            <person name="Miyauchi S."/>
            <person name="Kiss E."/>
            <person name="Drula E."/>
            <person name="Kohler A."/>
            <person name="Sanchez-Garcia M."/>
            <person name="Andreopoulos B."/>
            <person name="Barry K.W."/>
            <person name="Bonito G."/>
            <person name="Buee M."/>
            <person name="Carver A."/>
            <person name="Chen C."/>
            <person name="Cichocki N."/>
            <person name="Clum A."/>
            <person name="Culley D."/>
            <person name="Crous P.W."/>
            <person name="Fauchery L."/>
            <person name="Girlanda M."/>
            <person name="Hayes R."/>
            <person name="Keri Z."/>
            <person name="LaButti K."/>
            <person name="Lipzen A."/>
            <person name="Lombard V."/>
            <person name="Magnuson J."/>
            <person name="Maillard F."/>
            <person name="Morin E."/>
            <person name="Murat C."/>
            <person name="Nolan M."/>
            <person name="Ohm R."/>
            <person name="Pangilinan J."/>
            <person name="Pereira M."/>
            <person name="Perotto S."/>
            <person name="Peter M."/>
            <person name="Riley R."/>
            <person name="Sitrit Y."/>
            <person name="Stielow B."/>
            <person name="Szollosi G."/>
            <person name="Zifcakova L."/>
            <person name="Stursova M."/>
            <person name="Spatafora J.W."/>
            <person name="Tedersoo L."/>
            <person name="Vaario L.-M."/>
            <person name="Yamada A."/>
            <person name="Yan M."/>
            <person name="Wang P."/>
            <person name="Xu J."/>
            <person name="Bruns T."/>
            <person name="Baldrian P."/>
            <person name="Vilgalys R."/>
            <person name="Henrissat B."/>
            <person name="Grigoriev I.V."/>
            <person name="Hibbett D."/>
            <person name="Nagy L.G."/>
            <person name="Martin F.M."/>
        </authorList>
    </citation>
    <scope>NUCLEOTIDE SEQUENCE</scope>
    <source>
        <strain evidence="3">BED1</strain>
    </source>
</reference>